<keyword evidence="6" id="KW-0032">Aminotransferase</keyword>
<dbReference type="InterPro" id="IPR015422">
    <property type="entry name" value="PyrdxlP-dep_Trfase_small"/>
</dbReference>
<dbReference type="EMBL" id="CP013110">
    <property type="protein sequence ID" value="APG94383.1"/>
    <property type="molecule type" value="Genomic_DNA"/>
</dbReference>
<evidence type="ECO:0000256" key="1">
    <source>
        <dbReference type="ARBA" id="ARBA00005384"/>
    </source>
</evidence>
<gene>
    <name evidence="6" type="ORF">SAMCFNEI73_pC0664</name>
</gene>
<dbReference type="GO" id="GO:0030170">
    <property type="term" value="F:pyridoxal phosphate binding"/>
    <property type="evidence" value="ECO:0007669"/>
    <property type="project" value="InterPro"/>
</dbReference>
<keyword evidence="3" id="KW-0805">Transcription regulation</keyword>
<dbReference type="InterPro" id="IPR036390">
    <property type="entry name" value="WH_DNA-bd_sf"/>
</dbReference>
<geneLocation type="plasmid" evidence="6 7">
    <name>C</name>
</geneLocation>
<dbReference type="CDD" id="cd00609">
    <property type="entry name" value="AAT_like"/>
    <property type="match status" value="1"/>
</dbReference>
<evidence type="ECO:0000256" key="2">
    <source>
        <dbReference type="ARBA" id="ARBA00022898"/>
    </source>
</evidence>
<dbReference type="InterPro" id="IPR051446">
    <property type="entry name" value="HTH_trans_reg/aminotransferase"/>
</dbReference>
<dbReference type="InterPro" id="IPR015424">
    <property type="entry name" value="PyrdxlP-dep_Trfase"/>
</dbReference>
<protein>
    <submittedName>
        <fullName evidence="6">Transcriptional regulator, GntR</fullName>
        <ecNumber evidence="6">2.6.1.1</ecNumber>
    </submittedName>
</protein>
<proteinExistence type="inferred from homology"/>
<accession>A0A1L3LWI5</accession>
<evidence type="ECO:0000256" key="4">
    <source>
        <dbReference type="ARBA" id="ARBA00023125"/>
    </source>
</evidence>
<sequence length="467" mass="50796">MTKYQTIAGQIGEAIRSGILEPGTRIPSVRAVAGQHSVSTTTALEALRSLEGEGLIEARPRSGYFVLNRAGSVAAAPRFQFDSELEEDARVHLSIVGSPCRVRFDLATGDPGLYPLDRFGRLVRRASYRSPLLLGALARGTGHAAFKQQIVRSALDHGCRISPEEIIVTNGCIEALNLSLRAVTSHGDRVAVESPCYFVLLQMLRALGLVAVPIPCDPLRGMDLAVLAEVLQTTRIAAVVSVANGNNPVGSVADDEDKAALVAMLADRKIPLIEDDMFGDVCFAPSRPPALRSFDRQGGVLWCGGLSKTLMPSLRLGWVAAGRFTAQVQALKYTSTMATSELFQVAAAELMENGGYTRHLKRLRQRLARQHAELRQAVVRHFPLGTEVSHAEGGYVAWVRLPEAEGHPVSTRQLFTRAREAGIGFVPGYLFGGREFDDCLRLNAGYPWSREQEEAIAHLGQLVKQRQ</sequence>
<reference evidence="6 7" key="1">
    <citation type="submission" date="2015-10" db="EMBL/GenBank/DDBJ databases">
        <title>Genomic differences between typical nodule nitrogen-fixing rhizobial strains and those coming from bean seeds.</title>
        <authorList>
            <person name="Peralta H."/>
            <person name="Aguilar-Vera A."/>
            <person name="Diaz R."/>
            <person name="Mora Y."/>
            <person name="Martinez-Batallar G."/>
            <person name="Salazar E."/>
            <person name="Vargas-Lagunas C."/>
            <person name="Encarnacion S."/>
            <person name="Girard L."/>
            <person name="Mora J."/>
        </authorList>
    </citation>
    <scope>NUCLEOTIDE SEQUENCE [LARGE SCALE GENOMIC DNA]</scope>
    <source>
        <strain evidence="6 7">CFNEI 73</strain>
        <plasmid evidence="6 7">C</plasmid>
    </source>
</reference>
<dbReference type="PANTHER" id="PTHR46577:SF2">
    <property type="entry name" value="TRANSCRIPTIONAL REGULATORY PROTEIN"/>
    <property type="match status" value="1"/>
</dbReference>
<dbReference type="InterPro" id="IPR036388">
    <property type="entry name" value="WH-like_DNA-bd_sf"/>
</dbReference>
<dbReference type="Gene3D" id="3.90.1150.10">
    <property type="entry name" value="Aspartate Aminotransferase, domain 1"/>
    <property type="match status" value="1"/>
</dbReference>
<dbReference type="PANTHER" id="PTHR46577">
    <property type="entry name" value="HTH-TYPE TRANSCRIPTIONAL REGULATORY PROTEIN GABR"/>
    <property type="match status" value="1"/>
</dbReference>
<dbReference type="GO" id="GO:0004069">
    <property type="term" value="F:L-aspartate:2-oxoglutarate aminotransferase activity"/>
    <property type="evidence" value="ECO:0007669"/>
    <property type="project" value="UniProtKB-EC"/>
</dbReference>
<dbReference type="Gene3D" id="3.40.640.10">
    <property type="entry name" value="Type I PLP-dependent aspartate aminotransferase-like (Major domain)"/>
    <property type="match status" value="1"/>
</dbReference>
<dbReference type="SUPFAM" id="SSF53383">
    <property type="entry name" value="PLP-dependent transferases"/>
    <property type="match status" value="1"/>
</dbReference>
<keyword evidence="6" id="KW-0614">Plasmid</keyword>
<keyword evidence="5" id="KW-0804">Transcription</keyword>
<dbReference type="InterPro" id="IPR015421">
    <property type="entry name" value="PyrdxlP-dep_Trfase_major"/>
</dbReference>
<keyword evidence="4" id="KW-0238">DNA-binding</keyword>
<organism evidence="6 7">
    <name type="scientific">Sinorhizobium americanum</name>
    <dbReference type="NCBI Taxonomy" id="194963"/>
    <lineage>
        <taxon>Bacteria</taxon>
        <taxon>Pseudomonadati</taxon>
        <taxon>Pseudomonadota</taxon>
        <taxon>Alphaproteobacteria</taxon>
        <taxon>Hyphomicrobiales</taxon>
        <taxon>Rhizobiaceae</taxon>
        <taxon>Sinorhizobium/Ensifer group</taxon>
        <taxon>Sinorhizobium</taxon>
    </lineage>
</organism>
<dbReference type="InterPro" id="IPR004839">
    <property type="entry name" value="Aminotransferase_I/II_large"/>
</dbReference>
<dbReference type="KEGG" id="same:SAMCFNEI73_pC0664"/>
<name>A0A1L3LWI5_9HYPH</name>
<evidence type="ECO:0000256" key="3">
    <source>
        <dbReference type="ARBA" id="ARBA00023015"/>
    </source>
</evidence>
<dbReference type="AlphaFoldDB" id="A0A1L3LWI5"/>
<evidence type="ECO:0000313" key="6">
    <source>
        <dbReference type="EMBL" id="APG94383.1"/>
    </source>
</evidence>
<dbReference type="CDD" id="cd07377">
    <property type="entry name" value="WHTH_GntR"/>
    <property type="match status" value="1"/>
</dbReference>
<dbReference type="Proteomes" id="UP000182306">
    <property type="component" value="Plasmid C"/>
</dbReference>
<keyword evidence="6" id="KW-0808">Transferase</keyword>
<dbReference type="Pfam" id="PF00155">
    <property type="entry name" value="Aminotran_1_2"/>
    <property type="match status" value="1"/>
</dbReference>
<dbReference type="SUPFAM" id="SSF46785">
    <property type="entry name" value="Winged helix' DNA-binding domain"/>
    <property type="match status" value="1"/>
</dbReference>
<dbReference type="PROSITE" id="PS50949">
    <property type="entry name" value="HTH_GNTR"/>
    <property type="match status" value="1"/>
</dbReference>
<keyword evidence="7" id="KW-1185">Reference proteome</keyword>
<dbReference type="EC" id="2.6.1.1" evidence="6"/>
<keyword evidence="2" id="KW-0663">Pyridoxal phosphate</keyword>
<evidence type="ECO:0000313" key="7">
    <source>
        <dbReference type="Proteomes" id="UP000182306"/>
    </source>
</evidence>
<dbReference type="InterPro" id="IPR000524">
    <property type="entry name" value="Tscrpt_reg_HTH_GntR"/>
</dbReference>
<dbReference type="GO" id="GO:0003677">
    <property type="term" value="F:DNA binding"/>
    <property type="evidence" value="ECO:0007669"/>
    <property type="project" value="UniProtKB-KW"/>
</dbReference>
<dbReference type="GO" id="GO:0003700">
    <property type="term" value="F:DNA-binding transcription factor activity"/>
    <property type="evidence" value="ECO:0007669"/>
    <property type="project" value="InterPro"/>
</dbReference>
<evidence type="ECO:0000256" key="5">
    <source>
        <dbReference type="ARBA" id="ARBA00023163"/>
    </source>
</evidence>
<dbReference type="Pfam" id="PF00392">
    <property type="entry name" value="GntR"/>
    <property type="match status" value="1"/>
</dbReference>
<comment type="similarity">
    <text evidence="1">In the C-terminal section; belongs to the class-I pyridoxal-phosphate-dependent aminotransferase family.</text>
</comment>
<dbReference type="Gene3D" id="1.10.10.10">
    <property type="entry name" value="Winged helix-like DNA-binding domain superfamily/Winged helix DNA-binding domain"/>
    <property type="match status" value="1"/>
</dbReference>
<dbReference type="SMART" id="SM00345">
    <property type="entry name" value="HTH_GNTR"/>
    <property type="match status" value="1"/>
</dbReference>
<dbReference type="RefSeq" id="WP_161951910.1">
    <property type="nucleotide sequence ID" value="NZ_CP013110.1"/>
</dbReference>